<accession>A0ABX7NAJ7</accession>
<dbReference type="Proteomes" id="UP000663090">
    <property type="component" value="Chromosome"/>
</dbReference>
<name>A0ABX7NAJ7_9BACT</name>
<keyword evidence="2" id="KW-1185">Reference proteome</keyword>
<gene>
    <name evidence="1" type="ORF">JY572_06965</name>
</gene>
<reference evidence="1 2" key="1">
    <citation type="submission" date="2021-02" db="EMBL/GenBank/DDBJ databases">
        <title>De Novo genome assembly of isolated myxobacteria.</title>
        <authorList>
            <person name="Stevens D.C."/>
        </authorList>
    </citation>
    <scope>NUCLEOTIDE SEQUENCE [LARGE SCALE GENOMIC DNA]</scope>
    <source>
        <strain evidence="1 2">SCHIC003</strain>
    </source>
</reference>
<evidence type="ECO:0000313" key="1">
    <source>
        <dbReference type="EMBL" id="QSQ15792.1"/>
    </source>
</evidence>
<evidence type="ECO:0000313" key="2">
    <source>
        <dbReference type="Proteomes" id="UP000663090"/>
    </source>
</evidence>
<organism evidence="1 2">
    <name type="scientific">Myxococcus landrumensis</name>
    <dbReference type="NCBI Taxonomy" id="2813577"/>
    <lineage>
        <taxon>Bacteria</taxon>
        <taxon>Pseudomonadati</taxon>
        <taxon>Myxococcota</taxon>
        <taxon>Myxococcia</taxon>
        <taxon>Myxococcales</taxon>
        <taxon>Cystobacterineae</taxon>
        <taxon>Myxococcaceae</taxon>
        <taxon>Myxococcus</taxon>
    </lineage>
</organism>
<proteinExistence type="predicted"/>
<dbReference type="RefSeq" id="WP_206717483.1">
    <property type="nucleotide sequence ID" value="NZ_CP071091.1"/>
</dbReference>
<dbReference type="EMBL" id="CP071091">
    <property type="protein sequence ID" value="QSQ15792.1"/>
    <property type="molecule type" value="Genomic_DNA"/>
</dbReference>
<sequence>MPKNVFTVCFCGTGCSRDEGEETRYWDYKNTLIGWLAKSDKRLISDKDIYDKETGYIPVRLHKEISGEIQDTKLSATVRGVGENDWHHQMDACSPLDSSLPGAPGELRSYARTYSEGNQRSMVGQISGWADAALALHAASLAVASGAEQYNFIGHSRGAVESLMAAWFIHAYGGKACANIPINIFAIDPVPGTGVWYGTQTQLAPNVANYVGVYAWDHLDTGFSAVIPRPNARMTQHAPHALVESTRGLGSSWMTLADHRQLDDPLARSELAQPVNYKLYACRGRHGTVAGNSTSDGLYVASKVSPDVAAVPKLVYKMARAYLTQWDTTFQTRSRVRENVKSLRRRIHTAHTHFDTMANGEARTSRTVLRPSVRRVSSIHGRGSTERYYFEDVVGTPPLSLAFPCTIEQAGGGWVNWTFL</sequence>
<protein>
    <submittedName>
        <fullName evidence="1">Tat pathway signal protein</fullName>
    </submittedName>
</protein>